<proteinExistence type="predicted"/>
<evidence type="ECO:0000313" key="2">
    <source>
        <dbReference type="EMBL" id="KPJ06228.1"/>
    </source>
</evidence>
<evidence type="ECO:0000256" key="1">
    <source>
        <dbReference type="SAM" id="Phobius"/>
    </source>
</evidence>
<keyword evidence="1" id="KW-1133">Transmembrane helix</keyword>
<organism evidence="2 3">
    <name type="scientific">Papilio machaon</name>
    <name type="common">Old World swallowtail butterfly</name>
    <dbReference type="NCBI Taxonomy" id="76193"/>
    <lineage>
        <taxon>Eukaryota</taxon>
        <taxon>Metazoa</taxon>
        <taxon>Ecdysozoa</taxon>
        <taxon>Arthropoda</taxon>
        <taxon>Hexapoda</taxon>
        <taxon>Insecta</taxon>
        <taxon>Pterygota</taxon>
        <taxon>Neoptera</taxon>
        <taxon>Endopterygota</taxon>
        <taxon>Lepidoptera</taxon>
        <taxon>Glossata</taxon>
        <taxon>Ditrysia</taxon>
        <taxon>Papilionoidea</taxon>
        <taxon>Papilionidae</taxon>
        <taxon>Papilioninae</taxon>
        <taxon>Papilio</taxon>
    </lineage>
</organism>
<keyword evidence="1" id="KW-0472">Membrane</keyword>
<keyword evidence="1" id="KW-0812">Transmembrane</keyword>
<dbReference type="Proteomes" id="UP000053240">
    <property type="component" value="Unassembled WGS sequence"/>
</dbReference>
<evidence type="ECO:0000313" key="3">
    <source>
        <dbReference type="Proteomes" id="UP000053240"/>
    </source>
</evidence>
<gene>
    <name evidence="2" type="ORF">RR48_14670</name>
</gene>
<dbReference type="InParanoid" id="A0A194QKX9"/>
<reference evidence="2 3" key="1">
    <citation type="journal article" date="2015" name="Nat. Commun.">
        <title>Outbred genome sequencing and CRISPR/Cas9 gene editing in butterflies.</title>
        <authorList>
            <person name="Li X."/>
            <person name="Fan D."/>
            <person name="Zhang W."/>
            <person name="Liu G."/>
            <person name="Zhang L."/>
            <person name="Zhao L."/>
            <person name="Fang X."/>
            <person name="Chen L."/>
            <person name="Dong Y."/>
            <person name="Chen Y."/>
            <person name="Ding Y."/>
            <person name="Zhao R."/>
            <person name="Feng M."/>
            <person name="Zhu Y."/>
            <person name="Feng Y."/>
            <person name="Jiang X."/>
            <person name="Zhu D."/>
            <person name="Xiang H."/>
            <person name="Feng X."/>
            <person name="Li S."/>
            <person name="Wang J."/>
            <person name="Zhang G."/>
            <person name="Kronforst M.R."/>
            <person name="Wang W."/>
        </authorList>
    </citation>
    <scope>NUCLEOTIDE SEQUENCE [LARGE SCALE GENOMIC DNA]</scope>
    <source>
        <strain evidence="2">Ya'a_city_454_Pm</strain>
        <tissue evidence="2">Whole body</tissue>
    </source>
</reference>
<dbReference type="AlphaFoldDB" id="A0A194QKX9"/>
<accession>A0A194QKX9</accession>
<feature type="transmembrane region" description="Helical" evidence="1">
    <location>
        <begin position="158"/>
        <end position="181"/>
    </location>
</feature>
<sequence length="182" mass="21371">MSGIPSRYSCDLLFVRTTQIKTVPFDLPNRNDRATQCWLRIEDEDVIETVAIYCTIAQAFLRKYIHDYNSRKITEDDVDVSLWNEDPLPIEDVMFRFPDKDQNIKDWKMTTVLDPITRLRIYVTQKALCKVIMYSREGVTNYKVDCDKVLYYVNDRTYSGATMSLGHIKILAFLFIALLYLI</sequence>
<keyword evidence="3" id="KW-1185">Reference proteome</keyword>
<protein>
    <submittedName>
        <fullName evidence="2">Uncharacterized protein</fullName>
    </submittedName>
</protein>
<name>A0A194QKX9_PAPMA</name>
<dbReference type="EMBL" id="KQ461198">
    <property type="protein sequence ID" value="KPJ06228.1"/>
    <property type="molecule type" value="Genomic_DNA"/>
</dbReference>